<evidence type="ECO:0000313" key="2">
    <source>
        <dbReference type="EMBL" id="CEG41991.1"/>
    </source>
</evidence>
<accession>A0A0P1AL20</accession>
<proteinExistence type="predicted"/>
<evidence type="ECO:0000256" key="1">
    <source>
        <dbReference type="SAM" id="MobiDB-lite"/>
    </source>
</evidence>
<organism evidence="2 3">
    <name type="scientific">Plasmopara halstedii</name>
    <name type="common">Downy mildew of sunflower</name>
    <dbReference type="NCBI Taxonomy" id="4781"/>
    <lineage>
        <taxon>Eukaryota</taxon>
        <taxon>Sar</taxon>
        <taxon>Stramenopiles</taxon>
        <taxon>Oomycota</taxon>
        <taxon>Peronosporomycetes</taxon>
        <taxon>Peronosporales</taxon>
        <taxon>Peronosporaceae</taxon>
        <taxon>Plasmopara</taxon>
    </lineage>
</organism>
<sequence length="180" mass="20580">MDASKAKGEWNALWTMMLTESQEDQRSYRHKEQHGIKRKKNGDHDHGIMLSRNLSSSLSRHSSINQDYAKRARQVATTSTDLSESGKGINSRQSGRFFKNASKGSKLMQKMLKTFPLTERCIELSEMTVISAEEAIMQKRKLSKVEDVRTYALSSSEIYQDSVFDATSVTMLPWLFITYN</sequence>
<dbReference type="AlphaFoldDB" id="A0A0P1AL20"/>
<feature type="region of interest" description="Disordered" evidence="1">
    <location>
        <begin position="22"/>
        <end position="47"/>
    </location>
</feature>
<dbReference type="Proteomes" id="UP000054928">
    <property type="component" value="Unassembled WGS sequence"/>
</dbReference>
<protein>
    <submittedName>
        <fullName evidence="2">Uncharacterized protein</fullName>
    </submittedName>
</protein>
<dbReference type="EMBL" id="CCYD01000610">
    <property type="protein sequence ID" value="CEG41991.1"/>
    <property type="molecule type" value="Genomic_DNA"/>
</dbReference>
<keyword evidence="3" id="KW-1185">Reference proteome</keyword>
<evidence type="ECO:0000313" key="3">
    <source>
        <dbReference type="Proteomes" id="UP000054928"/>
    </source>
</evidence>
<dbReference type="GeneID" id="36407353"/>
<feature type="compositionally biased region" description="Basic residues" evidence="1">
    <location>
        <begin position="28"/>
        <end position="41"/>
    </location>
</feature>
<dbReference type="OrthoDB" id="166511at2759"/>
<name>A0A0P1AL20_PLAHL</name>
<feature type="region of interest" description="Disordered" evidence="1">
    <location>
        <begin position="76"/>
        <end position="95"/>
    </location>
</feature>
<feature type="compositionally biased region" description="Polar residues" evidence="1">
    <location>
        <begin position="76"/>
        <end position="94"/>
    </location>
</feature>
<dbReference type="RefSeq" id="XP_024578360.1">
    <property type="nucleotide sequence ID" value="XM_024727822.1"/>
</dbReference>
<reference evidence="3" key="1">
    <citation type="submission" date="2014-09" db="EMBL/GenBank/DDBJ databases">
        <authorList>
            <person name="Sharma Rahul"/>
            <person name="Thines Marco"/>
        </authorList>
    </citation>
    <scope>NUCLEOTIDE SEQUENCE [LARGE SCALE GENOMIC DNA]</scope>
</reference>